<dbReference type="Pfam" id="PF05380">
    <property type="entry name" value="Peptidase_A17"/>
    <property type="match status" value="1"/>
</dbReference>
<feature type="domain" description="Integrase catalytic" evidence="4">
    <location>
        <begin position="644"/>
        <end position="832"/>
    </location>
</feature>
<evidence type="ECO:0000313" key="6">
    <source>
        <dbReference type="Proteomes" id="UP000005237"/>
    </source>
</evidence>
<dbReference type="Pfam" id="PF00078">
    <property type="entry name" value="RVT_1"/>
    <property type="match status" value="1"/>
</dbReference>
<dbReference type="PROSITE" id="PS50994">
    <property type="entry name" value="INTEGRASE"/>
    <property type="match status" value="1"/>
</dbReference>
<dbReference type="Proteomes" id="UP000005237">
    <property type="component" value="Unassembled WGS sequence"/>
</dbReference>
<name>A0A8R1DSE3_CAEJA</name>
<dbReference type="InterPro" id="IPR043128">
    <property type="entry name" value="Rev_trsase/Diguanyl_cyclase"/>
</dbReference>
<accession>A0A8R1DSE3</accession>
<evidence type="ECO:0000259" key="3">
    <source>
        <dbReference type="PROSITE" id="PS50878"/>
    </source>
</evidence>
<dbReference type="InterPro" id="IPR012337">
    <property type="entry name" value="RNaseH-like_sf"/>
</dbReference>
<feature type="domain" description="Reverse transcriptase" evidence="3">
    <location>
        <begin position="1"/>
        <end position="133"/>
    </location>
</feature>
<evidence type="ECO:0000259" key="4">
    <source>
        <dbReference type="PROSITE" id="PS50994"/>
    </source>
</evidence>
<dbReference type="GO" id="GO:0042575">
    <property type="term" value="C:DNA polymerase complex"/>
    <property type="evidence" value="ECO:0007669"/>
    <property type="project" value="UniProtKB-ARBA"/>
</dbReference>
<dbReference type="GO" id="GO:0015074">
    <property type="term" value="P:DNA integration"/>
    <property type="evidence" value="ECO:0007669"/>
    <property type="project" value="InterPro"/>
</dbReference>
<dbReference type="Gene3D" id="3.30.70.270">
    <property type="match status" value="1"/>
</dbReference>
<reference evidence="6" key="1">
    <citation type="submission" date="2010-08" db="EMBL/GenBank/DDBJ databases">
        <authorList>
            <consortium name="Caenorhabditis japonica Sequencing Consortium"/>
            <person name="Wilson R.K."/>
        </authorList>
    </citation>
    <scope>NUCLEOTIDE SEQUENCE [LARGE SCALE GENOMIC DNA]</scope>
    <source>
        <strain evidence="6">DF5081</strain>
    </source>
</reference>
<dbReference type="Gene3D" id="3.30.420.10">
    <property type="entry name" value="Ribonuclease H-like superfamily/Ribonuclease H"/>
    <property type="match status" value="1"/>
</dbReference>
<dbReference type="PANTHER" id="PTHR47331:SF4">
    <property type="entry name" value="PEPTIDASE S1 DOMAIN-CONTAINING PROTEIN"/>
    <property type="match status" value="1"/>
</dbReference>
<dbReference type="PANTHER" id="PTHR47331">
    <property type="entry name" value="PHD-TYPE DOMAIN-CONTAINING PROTEIN"/>
    <property type="match status" value="1"/>
</dbReference>
<keyword evidence="2" id="KW-0472">Membrane</keyword>
<dbReference type="SUPFAM" id="SSF56672">
    <property type="entry name" value="DNA/RNA polymerases"/>
    <property type="match status" value="1"/>
</dbReference>
<dbReference type="AlphaFoldDB" id="A0A8R1DSE3"/>
<dbReference type="InterPro" id="IPR001584">
    <property type="entry name" value="Integrase_cat-core"/>
</dbReference>
<feature type="compositionally biased region" description="Polar residues" evidence="1">
    <location>
        <begin position="963"/>
        <end position="983"/>
    </location>
</feature>
<reference evidence="5" key="2">
    <citation type="submission" date="2022-06" db="UniProtKB">
        <authorList>
            <consortium name="EnsemblMetazoa"/>
        </authorList>
    </citation>
    <scope>IDENTIFICATION</scope>
    <source>
        <strain evidence="5">DF5081</strain>
    </source>
</reference>
<dbReference type="Pfam" id="PF18701">
    <property type="entry name" value="DUF5641"/>
    <property type="match status" value="1"/>
</dbReference>
<sequence>MQEDDRDCTRFLWFRDIKKGLVPGNIVTYRFKRIPFGLTCSPFLLAAAILAYMDKYPASINEHINRNLYVDNILFTTNTEEELKQMYTDSKKATGTWGMRLREYQTNSEKVTEFIRAEDRAPDKPNKILGHIFNSKKDTVAISIPTPPEGRPTKRDLLSFLAKIYDPTGVLAPLTVRLKSFLQSLWSTQIKWRQKIPKETTQIWESIKKDFHHTEYTMPRQLTTRYDYSKTQLILFSDASKNNYGITAYIRFEFPSEPASCALLLAKSRVKPLKEGERMTIPRLELTALETSTNCAVFLTQQLHNLIPFESVELFCDSMIALGWTTTHKTLKCFVKHRVDKIKQNCKIIEDKNIRHNLHHVPTDLNPADFTTRGKNTTDLFESELWSKGPKFLQQPREYWPQIWTNSTLIPKWLSSAITEEVVGKEGKLIYSKTEGINEYVVNLTTSSANDPTVYVSNVPFEAVESLSELIEIVQKQFAENAQTKQLDCNDKIKNLYTTATPGIAGHKQRRKAVLYYIIIEHYKEATTQLNSRIAQDMKPMQDQYGLIRHGTRLENSALPQQTIYPIILVREHKLAELATREIHTKNRHIGVEQTVTEIRREYWIQAARQLTRRVINSCTECRKLTGRPFRYPDIPPLPDYRVRKSRPFQNIGLDYFGPLTYLGTSGPQKCWILICTCLVTRNIHLELVSNNGTLEFMLAMRRFFSRRGTPKTVILDNAKTFKLGEKIFNSDIRRLAEEDKAIGTFLDNHPMDWKFITPLSPWKGGIYERLIGIVKKLLYSSGGTGQFKFVELFTIITEIEAIVNSRPISYNTETQDANVPVRPVDFIQPEVTLSVHQNVDILEAMKHPGLTERLTREHLASINNHLAELWKQWEDLYLMQLKEAKTKSKHYTRATPKVGQLVLVEEKLTSRYKWPLARITKLHPDPSTGDIRTVSIVIEKSNLEVLRSVNQLIPLELDEATQNENSNQNSKNCTKPTESTESSDSKPKEISNLVKKSAKNQQKSNRSYLPRKAKEGITYYNCDTSH</sequence>
<protein>
    <recommendedName>
        <fullName evidence="7">Integrase catalytic domain-containing protein</fullName>
    </recommendedName>
</protein>
<evidence type="ECO:0000256" key="1">
    <source>
        <dbReference type="SAM" id="MobiDB-lite"/>
    </source>
</evidence>
<dbReference type="EnsemblMetazoa" id="CJA09650.1">
    <property type="protein sequence ID" value="CJA09650.1"/>
    <property type="gene ID" value="WBGene00128854"/>
</dbReference>
<dbReference type="SUPFAM" id="SSF53098">
    <property type="entry name" value="Ribonuclease H-like"/>
    <property type="match status" value="1"/>
</dbReference>
<keyword evidence="6" id="KW-1185">Reference proteome</keyword>
<dbReference type="InterPro" id="IPR036397">
    <property type="entry name" value="RNaseH_sf"/>
</dbReference>
<feature type="transmembrane region" description="Helical" evidence="2">
    <location>
        <begin position="34"/>
        <end position="53"/>
    </location>
</feature>
<dbReference type="PROSITE" id="PS50878">
    <property type="entry name" value="RT_POL"/>
    <property type="match status" value="1"/>
</dbReference>
<keyword evidence="2" id="KW-1133">Transmembrane helix</keyword>
<dbReference type="InterPro" id="IPR000477">
    <property type="entry name" value="RT_dom"/>
</dbReference>
<dbReference type="GO" id="GO:0003676">
    <property type="term" value="F:nucleic acid binding"/>
    <property type="evidence" value="ECO:0007669"/>
    <property type="project" value="InterPro"/>
</dbReference>
<keyword evidence="2" id="KW-0812">Transmembrane</keyword>
<dbReference type="InterPro" id="IPR041588">
    <property type="entry name" value="Integrase_H2C2"/>
</dbReference>
<proteinExistence type="predicted"/>
<dbReference type="InterPro" id="IPR040676">
    <property type="entry name" value="DUF5641"/>
</dbReference>
<organism evidence="5 6">
    <name type="scientific">Caenorhabditis japonica</name>
    <dbReference type="NCBI Taxonomy" id="281687"/>
    <lineage>
        <taxon>Eukaryota</taxon>
        <taxon>Metazoa</taxon>
        <taxon>Ecdysozoa</taxon>
        <taxon>Nematoda</taxon>
        <taxon>Chromadorea</taxon>
        <taxon>Rhabditida</taxon>
        <taxon>Rhabditina</taxon>
        <taxon>Rhabditomorpha</taxon>
        <taxon>Rhabditoidea</taxon>
        <taxon>Rhabditidae</taxon>
        <taxon>Peloderinae</taxon>
        <taxon>Caenorhabditis</taxon>
    </lineage>
</organism>
<feature type="region of interest" description="Disordered" evidence="1">
    <location>
        <begin position="961"/>
        <end position="1027"/>
    </location>
</feature>
<dbReference type="InterPro" id="IPR008042">
    <property type="entry name" value="Retrotrans_Pao"/>
</dbReference>
<evidence type="ECO:0000256" key="2">
    <source>
        <dbReference type="SAM" id="Phobius"/>
    </source>
</evidence>
<evidence type="ECO:0000313" key="5">
    <source>
        <dbReference type="EnsemblMetazoa" id="CJA09650.1"/>
    </source>
</evidence>
<evidence type="ECO:0008006" key="7">
    <source>
        <dbReference type="Google" id="ProtNLM"/>
    </source>
</evidence>
<dbReference type="InterPro" id="IPR043502">
    <property type="entry name" value="DNA/RNA_pol_sf"/>
</dbReference>
<dbReference type="Pfam" id="PF17921">
    <property type="entry name" value="Integrase_H2C2"/>
    <property type="match status" value="1"/>
</dbReference>
<dbReference type="Gene3D" id="1.10.340.70">
    <property type="match status" value="1"/>
</dbReference>